<evidence type="ECO:0000313" key="7">
    <source>
        <dbReference type="EMBL" id="SEM68184.1"/>
    </source>
</evidence>
<dbReference type="GO" id="GO:0005886">
    <property type="term" value="C:plasma membrane"/>
    <property type="evidence" value="ECO:0007669"/>
    <property type="project" value="UniProtKB-ARBA"/>
</dbReference>
<dbReference type="Pfam" id="PF02361">
    <property type="entry name" value="CbiQ"/>
    <property type="match status" value="1"/>
</dbReference>
<dbReference type="InterPro" id="IPR051611">
    <property type="entry name" value="ECF_transporter_component"/>
</dbReference>
<proteinExistence type="predicted"/>
<feature type="transmembrane region" description="Helical" evidence="6">
    <location>
        <begin position="167"/>
        <end position="186"/>
    </location>
</feature>
<dbReference type="PANTHER" id="PTHR34857">
    <property type="entry name" value="SLL0384 PROTEIN"/>
    <property type="match status" value="1"/>
</dbReference>
<gene>
    <name evidence="7" type="ORF">SAMN04489760_1348</name>
</gene>
<comment type="subcellular location">
    <subcellularLocation>
        <location evidence="1">Membrane</location>
        <topology evidence="1">Multi-pass membrane protein</topology>
    </subcellularLocation>
</comment>
<feature type="transmembrane region" description="Helical" evidence="6">
    <location>
        <begin position="289"/>
        <end position="306"/>
    </location>
</feature>
<dbReference type="RefSeq" id="WP_175476606.1">
    <property type="nucleotide sequence ID" value="NZ_FOBS01000034.1"/>
</dbReference>
<evidence type="ECO:0000256" key="1">
    <source>
        <dbReference type="ARBA" id="ARBA00004141"/>
    </source>
</evidence>
<dbReference type="Proteomes" id="UP000198744">
    <property type="component" value="Unassembled WGS sequence"/>
</dbReference>
<sequence length="307" mass="34831">MQGNIPPFLLRPPPPYPAESAEPVSRTTFLDKSLTSFAALIKTTCIQWDTARRDGFFQKLDARVKVFFLLFFVVLVSIKQSLLPEAGIALFVCLLAGLSRLDLWSFYSRVSFLSFLFGFLVALPSCLNVIISGEVILPLVHFSKERCFWIWCIPETVGVTRQGLEGVLMLTLRVFNSLSLSFLVIYTTPFSEMIRALKSLKVPDPFLLIVTLSYQYIFLFTKTLEDLHLARKSKVIGRDPGEARNWVAGRMAFLLRKTKGRCEEVFAAMLARGFSGEVKLYAPRKIRKADLAWTSLLFFLGVLFLIF</sequence>
<reference evidence="7 8" key="1">
    <citation type="submission" date="2016-10" db="EMBL/GenBank/DDBJ databases">
        <authorList>
            <person name="de Groot N.N."/>
        </authorList>
    </citation>
    <scope>NUCLEOTIDE SEQUENCE [LARGE SCALE GENOMIC DNA]</scope>
    <source>
        <strain evidence="7 8">DSM 8423</strain>
    </source>
</reference>
<name>A0A1H8AE24_9BACT</name>
<evidence type="ECO:0000256" key="4">
    <source>
        <dbReference type="ARBA" id="ARBA00022989"/>
    </source>
</evidence>
<dbReference type="STRING" id="43775.SAMN04489760_1348"/>
<dbReference type="CDD" id="cd16914">
    <property type="entry name" value="EcfT"/>
    <property type="match status" value="1"/>
</dbReference>
<keyword evidence="8" id="KW-1185">Reference proteome</keyword>
<keyword evidence="5 6" id="KW-0472">Membrane</keyword>
<keyword evidence="2" id="KW-1003">Cell membrane</keyword>
<evidence type="ECO:0000256" key="2">
    <source>
        <dbReference type="ARBA" id="ARBA00022475"/>
    </source>
</evidence>
<dbReference type="PANTHER" id="PTHR34857:SF2">
    <property type="entry name" value="SLL0384 PROTEIN"/>
    <property type="match status" value="1"/>
</dbReference>
<keyword evidence="3 6" id="KW-0812">Transmembrane</keyword>
<accession>A0A1H8AE24</accession>
<evidence type="ECO:0000256" key="3">
    <source>
        <dbReference type="ARBA" id="ARBA00022692"/>
    </source>
</evidence>
<dbReference type="EMBL" id="FOBS01000034">
    <property type="protein sequence ID" value="SEM68184.1"/>
    <property type="molecule type" value="Genomic_DNA"/>
</dbReference>
<evidence type="ECO:0000256" key="5">
    <source>
        <dbReference type="ARBA" id="ARBA00023136"/>
    </source>
</evidence>
<dbReference type="InterPro" id="IPR003339">
    <property type="entry name" value="ABC/ECF_trnsptr_transmembrane"/>
</dbReference>
<evidence type="ECO:0000313" key="8">
    <source>
        <dbReference type="Proteomes" id="UP000198744"/>
    </source>
</evidence>
<feature type="transmembrane region" description="Helical" evidence="6">
    <location>
        <begin position="66"/>
        <end position="98"/>
    </location>
</feature>
<feature type="transmembrane region" description="Helical" evidence="6">
    <location>
        <begin position="110"/>
        <end position="131"/>
    </location>
</feature>
<protein>
    <submittedName>
        <fullName evidence="7">Cobalt/nickel transport system permease protein</fullName>
    </submittedName>
</protein>
<organism evidence="7 8">
    <name type="scientific">Syntrophus gentianae</name>
    <dbReference type="NCBI Taxonomy" id="43775"/>
    <lineage>
        <taxon>Bacteria</taxon>
        <taxon>Pseudomonadati</taxon>
        <taxon>Thermodesulfobacteriota</taxon>
        <taxon>Syntrophia</taxon>
        <taxon>Syntrophales</taxon>
        <taxon>Syntrophaceae</taxon>
        <taxon>Syntrophus</taxon>
    </lineage>
</organism>
<dbReference type="AlphaFoldDB" id="A0A1H8AE24"/>
<keyword evidence="4 6" id="KW-1133">Transmembrane helix</keyword>
<evidence type="ECO:0000256" key="6">
    <source>
        <dbReference type="SAM" id="Phobius"/>
    </source>
</evidence>